<dbReference type="AlphaFoldDB" id="A0A4Y8ZPH9"/>
<dbReference type="OrthoDB" id="7206106at2"/>
<dbReference type="EMBL" id="SPDV01000033">
    <property type="protein sequence ID" value="TFI57347.1"/>
    <property type="molecule type" value="Genomic_DNA"/>
</dbReference>
<dbReference type="Proteomes" id="UP000298213">
    <property type="component" value="Unassembled WGS sequence"/>
</dbReference>
<protein>
    <recommendedName>
        <fullName evidence="3">Thermonuclease family protein</fullName>
    </recommendedName>
</protein>
<gene>
    <name evidence="1" type="ORF">E2493_15850</name>
</gene>
<evidence type="ECO:0008006" key="3">
    <source>
        <dbReference type="Google" id="ProtNLM"/>
    </source>
</evidence>
<proteinExistence type="predicted"/>
<organism evidence="1 2">
    <name type="scientific">Sphingomonas parva</name>
    <dbReference type="NCBI Taxonomy" id="2555898"/>
    <lineage>
        <taxon>Bacteria</taxon>
        <taxon>Pseudomonadati</taxon>
        <taxon>Pseudomonadota</taxon>
        <taxon>Alphaproteobacteria</taxon>
        <taxon>Sphingomonadales</taxon>
        <taxon>Sphingomonadaceae</taxon>
        <taxon>Sphingomonas</taxon>
    </lineage>
</organism>
<name>A0A4Y8ZPH9_9SPHN</name>
<sequence length="139" mass="14383">MPAAGTVFRCTPTRVYAGDGPIWCAEGQRVHLFGIAARETDESCRANQPCPTAPARAAKAELVRLVSGPGPESGAKAAAGSARYIPVRGPALSCTSTGWSGGRRVGAWCASPTSGDLSCAMVASGTVLPWPATWRNHRC</sequence>
<comment type="caution">
    <text evidence="1">The sequence shown here is derived from an EMBL/GenBank/DDBJ whole genome shotgun (WGS) entry which is preliminary data.</text>
</comment>
<reference evidence="1 2" key="1">
    <citation type="submission" date="2019-03" db="EMBL/GenBank/DDBJ databases">
        <title>Genome sequence of Sphingomonas sp. 17J27-24.</title>
        <authorList>
            <person name="Kim M."/>
            <person name="Maeng S."/>
            <person name="Sathiyaraj S."/>
        </authorList>
    </citation>
    <scope>NUCLEOTIDE SEQUENCE [LARGE SCALE GENOMIC DNA]</scope>
    <source>
        <strain evidence="1 2">17J27-24</strain>
    </source>
</reference>
<evidence type="ECO:0000313" key="2">
    <source>
        <dbReference type="Proteomes" id="UP000298213"/>
    </source>
</evidence>
<keyword evidence="2" id="KW-1185">Reference proteome</keyword>
<evidence type="ECO:0000313" key="1">
    <source>
        <dbReference type="EMBL" id="TFI57347.1"/>
    </source>
</evidence>
<accession>A0A4Y8ZPH9</accession>